<evidence type="ECO:0000313" key="8">
    <source>
        <dbReference type="EMBL" id="OMP06365.1"/>
    </source>
</evidence>
<evidence type="ECO:0000256" key="1">
    <source>
        <dbReference type="ARBA" id="ARBA00004167"/>
    </source>
</evidence>
<dbReference type="PROSITE" id="PS00086">
    <property type="entry name" value="CYTOCHROME_P450"/>
    <property type="match status" value="1"/>
</dbReference>
<dbReference type="GO" id="GO:0005506">
    <property type="term" value="F:iron ion binding"/>
    <property type="evidence" value="ECO:0007669"/>
    <property type="project" value="InterPro"/>
</dbReference>
<dbReference type="InterPro" id="IPR002397">
    <property type="entry name" value="Cyt_P450_B"/>
</dbReference>
<keyword evidence="6 7" id="KW-0408">Iron</keyword>
<dbReference type="InterPro" id="IPR001128">
    <property type="entry name" value="Cyt_P450"/>
</dbReference>
<name>A0A1R3KH07_9ROSI</name>
<dbReference type="AlphaFoldDB" id="A0A1R3KH07"/>
<keyword evidence="5" id="KW-1133">Transmembrane helix</keyword>
<dbReference type="GO" id="GO:0016020">
    <property type="term" value="C:membrane"/>
    <property type="evidence" value="ECO:0007669"/>
    <property type="project" value="UniProtKB-SubCell"/>
</dbReference>
<reference evidence="9" key="1">
    <citation type="submission" date="2013-09" db="EMBL/GenBank/DDBJ databases">
        <title>Corchorus olitorius genome sequencing.</title>
        <authorList>
            <person name="Alam M."/>
            <person name="Haque M.S."/>
            <person name="Islam M.S."/>
            <person name="Emdad E.M."/>
            <person name="Islam M.M."/>
            <person name="Ahmed B."/>
            <person name="Halim A."/>
            <person name="Hossen Q.M.M."/>
            <person name="Hossain M.Z."/>
            <person name="Ahmed R."/>
            <person name="Khan M.M."/>
            <person name="Islam R."/>
            <person name="Rashid M.M."/>
            <person name="Khan S.A."/>
            <person name="Rahman M.S."/>
            <person name="Alam M."/>
            <person name="Yahiya A.S."/>
            <person name="Khan M.S."/>
            <person name="Azam M.S."/>
            <person name="Haque T."/>
            <person name="Lashkar M.Z.H."/>
            <person name="Akhand A.I."/>
            <person name="Morshed G."/>
            <person name="Roy S."/>
            <person name="Uddin K.S."/>
            <person name="Rabeya T."/>
            <person name="Hossain A.S."/>
            <person name="Chowdhury A."/>
            <person name="Snigdha A.R."/>
            <person name="Mortoza M.S."/>
            <person name="Matin S.A."/>
            <person name="Hoque S.M.E."/>
            <person name="Islam M.K."/>
            <person name="Roy D.K."/>
            <person name="Haider R."/>
            <person name="Moosa M.M."/>
            <person name="Elias S.M."/>
            <person name="Hasan A.M."/>
            <person name="Jahan S."/>
            <person name="Shafiuddin M."/>
            <person name="Mahmood N."/>
            <person name="Shommy N.S."/>
        </authorList>
    </citation>
    <scope>NUCLEOTIDE SEQUENCE [LARGE SCALE GENOMIC DNA]</scope>
    <source>
        <strain evidence="9">cv. O-4</strain>
    </source>
</reference>
<protein>
    <submittedName>
        <fullName evidence="8">Cytochrome P450</fullName>
    </submittedName>
</protein>
<dbReference type="Gene3D" id="1.10.630.10">
    <property type="entry name" value="Cytochrome P450"/>
    <property type="match status" value="1"/>
</dbReference>
<evidence type="ECO:0000256" key="2">
    <source>
        <dbReference type="ARBA" id="ARBA00010617"/>
    </source>
</evidence>
<accession>A0A1R3KH07</accession>
<organism evidence="8 9">
    <name type="scientific">Corchorus olitorius</name>
    <dbReference type="NCBI Taxonomy" id="93759"/>
    <lineage>
        <taxon>Eukaryota</taxon>
        <taxon>Viridiplantae</taxon>
        <taxon>Streptophyta</taxon>
        <taxon>Embryophyta</taxon>
        <taxon>Tracheophyta</taxon>
        <taxon>Spermatophyta</taxon>
        <taxon>Magnoliopsida</taxon>
        <taxon>eudicotyledons</taxon>
        <taxon>Gunneridae</taxon>
        <taxon>Pentapetalae</taxon>
        <taxon>rosids</taxon>
        <taxon>malvids</taxon>
        <taxon>Malvales</taxon>
        <taxon>Malvaceae</taxon>
        <taxon>Grewioideae</taxon>
        <taxon>Apeibeae</taxon>
        <taxon>Corchorus</taxon>
    </lineage>
</organism>
<keyword evidence="3" id="KW-0812">Transmembrane</keyword>
<proteinExistence type="inferred from homology"/>
<gene>
    <name evidence="8" type="ORF">COLO4_08173</name>
</gene>
<evidence type="ECO:0000256" key="6">
    <source>
        <dbReference type="ARBA" id="ARBA00023004"/>
    </source>
</evidence>
<evidence type="ECO:0000256" key="3">
    <source>
        <dbReference type="ARBA" id="ARBA00022692"/>
    </source>
</evidence>
<dbReference type="EMBL" id="AWUE01013629">
    <property type="protein sequence ID" value="OMP06365.1"/>
    <property type="molecule type" value="Genomic_DNA"/>
</dbReference>
<dbReference type="PRINTS" id="PR00359">
    <property type="entry name" value="BP450"/>
</dbReference>
<keyword evidence="7" id="KW-0349">Heme</keyword>
<evidence type="ECO:0000256" key="7">
    <source>
        <dbReference type="RuleBase" id="RU000461"/>
    </source>
</evidence>
<keyword evidence="4 7" id="KW-0479">Metal-binding</keyword>
<dbReference type="InterPro" id="IPR036396">
    <property type="entry name" value="Cyt_P450_sf"/>
</dbReference>
<dbReference type="PANTHER" id="PTHR24286:SF196">
    <property type="entry name" value="BETA-AMYRIN 11-OXIDASE-LIKE"/>
    <property type="match status" value="1"/>
</dbReference>
<dbReference type="InterPro" id="IPR017972">
    <property type="entry name" value="Cyt_P450_CS"/>
</dbReference>
<dbReference type="Pfam" id="PF00067">
    <property type="entry name" value="p450"/>
    <property type="match status" value="1"/>
</dbReference>
<dbReference type="GO" id="GO:0005783">
    <property type="term" value="C:endoplasmic reticulum"/>
    <property type="evidence" value="ECO:0007669"/>
    <property type="project" value="TreeGrafter"/>
</dbReference>
<sequence length="148" mass="16949">MSKRKSSKEDLPLRKVIDETVRLRTNAFAVFREATKDTELNGYFIPKGWKVLVWQSAVHMDPEIYSNPKEFNPSRWDDLKPKAGAFQPFGAGKRTCPGSDLAKLEICIFLHYFLLNYKLEQLNPGGAVDYFPSPDPADKCRAKIIKLR</sequence>
<dbReference type="GO" id="GO:0020037">
    <property type="term" value="F:heme binding"/>
    <property type="evidence" value="ECO:0007669"/>
    <property type="project" value="InterPro"/>
</dbReference>
<keyword evidence="7" id="KW-0560">Oxidoreductase</keyword>
<dbReference type="GO" id="GO:0010268">
    <property type="term" value="P:brassinosteroid homeostasis"/>
    <property type="evidence" value="ECO:0007669"/>
    <property type="project" value="TreeGrafter"/>
</dbReference>
<dbReference type="GO" id="GO:0051777">
    <property type="term" value="F:ent-kaurenoic acid monooxygenase activity"/>
    <property type="evidence" value="ECO:0007669"/>
    <property type="project" value="TreeGrafter"/>
</dbReference>
<comment type="caution">
    <text evidence="8">The sequence shown here is derived from an EMBL/GenBank/DDBJ whole genome shotgun (WGS) entry which is preliminary data.</text>
</comment>
<comment type="subcellular location">
    <subcellularLocation>
        <location evidence="1">Membrane</location>
        <topology evidence="1">Single-pass membrane protein</topology>
    </subcellularLocation>
</comment>
<dbReference type="OrthoDB" id="1470350at2759"/>
<keyword evidence="5" id="KW-0472">Membrane</keyword>
<evidence type="ECO:0000313" key="9">
    <source>
        <dbReference type="Proteomes" id="UP000187203"/>
    </source>
</evidence>
<dbReference type="PANTHER" id="PTHR24286">
    <property type="entry name" value="CYTOCHROME P450 26"/>
    <property type="match status" value="1"/>
</dbReference>
<evidence type="ECO:0000256" key="5">
    <source>
        <dbReference type="ARBA" id="ARBA00022989"/>
    </source>
</evidence>
<keyword evidence="7" id="KW-0503">Monooxygenase</keyword>
<comment type="similarity">
    <text evidence="2 7">Belongs to the cytochrome P450 family.</text>
</comment>
<keyword evidence="9" id="KW-1185">Reference proteome</keyword>
<dbReference type="GO" id="GO:0016132">
    <property type="term" value="P:brassinosteroid biosynthetic process"/>
    <property type="evidence" value="ECO:0007669"/>
    <property type="project" value="TreeGrafter"/>
</dbReference>
<dbReference type="STRING" id="93759.A0A1R3KH07"/>
<dbReference type="SUPFAM" id="SSF48264">
    <property type="entry name" value="Cytochrome P450"/>
    <property type="match status" value="1"/>
</dbReference>
<dbReference type="GO" id="GO:0016125">
    <property type="term" value="P:sterol metabolic process"/>
    <property type="evidence" value="ECO:0007669"/>
    <property type="project" value="TreeGrafter"/>
</dbReference>
<evidence type="ECO:0000256" key="4">
    <source>
        <dbReference type="ARBA" id="ARBA00022723"/>
    </source>
</evidence>
<dbReference type="Proteomes" id="UP000187203">
    <property type="component" value="Unassembled WGS sequence"/>
</dbReference>